<proteinExistence type="inferred from homology"/>
<comment type="similarity">
    <text evidence="3">Belongs to the FAD-binding monooxygenase family.</text>
</comment>
<comment type="caution">
    <text evidence="11">The sequence shown here is derived from an EMBL/GenBank/DDBJ whole genome shotgun (WGS) entry which is preliminary data.</text>
</comment>
<dbReference type="InterPro" id="IPR051820">
    <property type="entry name" value="FAD-binding_MO"/>
</dbReference>
<evidence type="ECO:0000256" key="5">
    <source>
        <dbReference type="ARBA" id="ARBA00022630"/>
    </source>
</evidence>
<keyword evidence="7" id="KW-0521">NADP</keyword>
<dbReference type="Pfam" id="PF13738">
    <property type="entry name" value="Pyr_redox_3"/>
    <property type="match status" value="1"/>
</dbReference>
<keyword evidence="4" id="KW-1003">Cell membrane</keyword>
<dbReference type="FunFam" id="3.50.50.60:FF:000213">
    <property type="entry name" value="FAD-containing monooxygenase EthA"/>
    <property type="match status" value="1"/>
</dbReference>
<comment type="cofactor">
    <cofactor evidence="1">
        <name>FAD</name>
        <dbReference type="ChEBI" id="CHEBI:57692"/>
    </cofactor>
</comment>
<dbReference type="PRINTS" id="PR00411">
    <property type="entry name" value="PNDRDTASEI"/>
</dbReference>
<evidence type="ECO:0000256" key="3">
    <source>
        <dbReference type="ARBA" id="ARBA00010139"/>
    </source>
</evidence>
<evidence type="ECO:0000256" key="9">
    <source>
        <dbReference type="ARBA" id="ARBA00023033"/>
    </source>
</evidence>
<evidence type="ECO:0000256" key="8">
    <source>
        <dbReference type="ARBA" id="ARBA00023002"/>
    </source>
</evidence>
<dbReference type="PANTHER" id="PTHR43872">
    <property type="entry name" value="MONOOXYGENASE, PUTATIVE (AFU_ORTHOLOGUE AFUA_8G02570)-RELATED"/>
    <property type="match status" value="1"/>
</dbReference>
<keyword evidence="5" id="KW-0285">Flavoprotein</keyword>
<evidence type="ECO:0000256" key="6">
    <source>
        <dbReference type="ARBA" id="ARBA00022827"/>
    </source>
</evidence>
<dbReference type="EMBL" id="SOBT01000011">
    <property type="protein sequence ID" value="TDU25724.1"/>
    <property type="molecule type" value="Genomic_DNA"/>
</dbReference>
<evidence type="ECO:0000256" key="4">
    <source>
        <dbReference type="ARBA" id="ARBA00022475"/>
    </source>
</evidence>
<dbReference type="AlphaFoldDB" id="A0A4R7NWX8"/>
<evidence type="ECO:0000313" key="11">
    <source>
        <dbReference type="EMBL" id="TDU25724.1"/>
    </source>
</evidence>
<dbReference type="GO" id="GO:0005886">
    <property type="term" value="C:plasma membrane"/>
    <property type="evidence" value="ECO:0007669"/>
    <property type="project" value="UniProtKB-SubCell"/>
</dbReference>
<dbReference type="PANTHER" id="PTHR43872:SF1">
    <property type="entry name" value="MONOOXYGENASE, PUTATIVE (AFU_ORTHOLOGUE AFUA_8G02570)-RELATED"/>
    <property type="match status" value="1"/>
</dbReference>
<dbReference type="RefSeq" id="WP_133883326.1">
    <property type="nucleotide sequence ID" value="NZ_MWIN01000013.1"/>
</dbReference>
<dbReference type="Proteomes" id="UP000295341">
    <property type="component" value="Unassembled WGS sequence"/>
</dbReference>
<evidence type="ECO:0000313" key="12">
    <source>
        <dbReference type="Proteomes" id="UP000295341"/>
    </source>
</evidence>
<dbReference type="OrthoDB" id="312624at2"/>
<gene>
    <name evidence="11" type="ORF">DFR24_4169</name>
</gene>
<evidence type="ECO:0000256" key="1">
    <source>
        <dbReference type="ARBA" id="ARBA00001974"/>
    </source>
</evidence>
<organism evidence="11 12">
    <name type="scientific">Panacagrimonas perspica</name>
    <dbReference type="NCBI Taxonomy" id="381431"/>
    <lineage>
        <taxon>Bacteria</taxon>
        <taxon>Pseudomonadati</taxon>
        <taxon>Pseudomonadota</taxon>
        <taxon>Gammaproteobacteria</taxon>
        <taxon>Nevskiales</taxon>
        <taxon>Nevskiaceae</taxon>
        <taxon>Panacagrimonas</taxon>
    </lineage>
</organism>
<evidence type="ECO:0000256" key="2">
    <source>
        <dbReference type="ARBA" id="ARBA00004236"/>
    </source>
</evidence>
<keyword evidence="6" id="KW-0274">FAD</keyword>
<keyword evidence="12" id="KW-1185">Reference proteome</keyword>
<sequence>MRNTHFDVLILGAGLSGIGAACHLTRKLKNKTYAILERRSAIGGTWDLFRYPGIRSDSDMSTFGYNFRPWREPKVLADGASIKRYVNDAAGQYGVTPHIHFGRKVLRADWSSAKTLWSVTVLNEQTGVEEIYTAPFVIAATGYYSYDGGFTPEFPGSKEFKGQIVHPQHWPEQLDYAGKKVVVIGSGATAITLVPSMAAGGAKVTMLQRSPTYVLSVPAVDPLWSKLSRFMPSKAVYLATRIRNIGLQRALFVASRERPKVVKRLLHKLTAHQLGGEVDIKHFSPRYNPWDERLCVVPDGDLFRALRKGAAHIVTDKIKAFDATGIQLESGGHLDADIIVTATGLNLQLFGGAKMNIDGEPVVIKERLVYKGMMIDRVPNLLAIFGYTNASWTLKADIVTEHFIRMIAHMDKKKFKTVTPRAKGIKLTQDTVMGSLASGYVRRGADNLPRQGDKAPWTVLNDYLRDAAALKLGSVTNKALEYEAR</sequence>
<evidence type="ECO:0000256" key="7">
    <source>
        <dbReference type="ARBA" id="ARBA00022857"/>
    </source>
</evidence>
<keyword evidence="8" id="KW-0560">Oxidoreductase</keyword>
<dbReference type="SUPFAM" id="SSF51905">
    <property type="entry name" value="FAD/NAD(P)-binding domain"/>
    <property type="match status" value="1"/>
</dbReference>
<evidence type="ECO:0000256" key="10">
    <source>
        <dbReference type="ARBA" id="ARBA00023136"/>
    </source>
</evidence>
<accession>A0A4R7NWX8</accession>
<dbReference type="FunFam" id="3.50.50.60:FF:000228">
    <property type="entry name" value="FAD-containing monooxygenase EthA"/>
    <property type="match status" value="1"/>
</dbReference>
<dbReference type="GO" id="GO:0004497">
    <property type="term" value="F:monooxygenase activity"/>
    <property type="evidence" value="ECO:0007669"/>
    <property type="project" value="UniProtKB-KW"/>
</dbReference>
<name>A0A4R7NWX8_9GAMM</name>
<keyword evidence="10" id="KW-0472">Membrane</keyword>
<reference evidence="11 12" key="1">
    <citation type="submission" date="2019-03" db="EMBL/GenBank/DDBJ databases">
        <title>Genomic Encyclopedia of Type Strains, Phase IV (KMG-IV): sequencing the most valuable type-strain genomes for metagenomic binning, comparative biology and taxonomic classification.</title>
        <authorList>
            <person name="Goeker M."/>
        </authorList>
    </citation>
    <scope>NUCLEOTIDE SEQUENCE [LARGE SCALE GENOMIC DNA]</scope>
    <source>
        <strain evidence="11 12">DSM 26377</strain>
    </source>
</reference>
<keyword evidence="9" id="KW-0503">Monooxygenase</keyword>
<comment type="subcellular location">
    <subcellularLocation>
        <location evidence="2">Cell membrane</location>
    </subcellularLocation>
</comment>
<dbReference type="Gene3D" id="3.50.50.60">
    <property type="entry name" value="FAD/NAD(P)-binding domain"/>
    <property type="match status" value="3"/>
</dbReference>
<dbReference type="InterPro" id="IPR036188">
    <property type="entry name" value="FAD/NAD-bd_sf"/>
</dbReference>
<protein>
    <submittedName>
        <fullName evidence="11">Cation diffusion facilitator CzcD-associated flavoprotein CzcO</fullName>
    </submittedName>
</protein>
<dbReference type="PROSITE" id="PS51257">
    <property type="entry name" value="PROKAR_LIPOPROTEIN"/>
    <property type="match status" value="1"/>
</dbReference>